<keyword evidence="1" id="KW-0472">Membrane</keyword>
<reference evidence="2" key="2">
    <citation type="journal article" date="2015" name="Data Brief">
        <title>Shoot transcriptome of the giant reed, Arundo donax.</title>
        <authorList>
            <person name="Barrero R.A."/>
            <person name="Guerrero F.D."/>
            <person name="Moolhuijzen P."/>
            <person name="Goolsby J.A."/>
            <person name="Tidwell J."/>
            <person name="Bellgard S.E."/>
            <person name="Bellgard M.I."/>
        </authorList>
    </citation>
    <scope>NUCLEOTIDE SEQUENCE</scope>
    <source>
        <tissue evidence="2">Shoot tissue taken approximately 20 cm above the soil surface</tissue>
    </source>
</reference>
<reference evidence="2" key="1">
    <citation type="submission" date="2014-09" db="EMBL/GenBank/DDBJ databases">
        <authorList>
            <person name="Magalhaes I.L.F."/>
            <person name="Oliveira U."/>
            <person name="Santos F.R."/>
            <person name="Vidigal T.H.D.A."/>
            <person name="Brescovit A.D."/>
            <person name="Santos A.J."/>
        </authorList>
    </citation>
    <scope>NUCLEOTIDE SEQUENCE</scope>
    <source>
        <tissue evidence="2">Shoot tissue taken approximately 20 cm above the soil surface</tissue>
    </source>
</reference>
<feature type="transmembrane region" description="Helical" evidence="1">
    <location>
        <begin position="7"/>
        <end position="28"/>
    </location>
</feature>
<keyword evidence="1" id="KW-0812">Transmembrane</keyword>
<organism evidence="2">
    <name type="scientific">Arundo donax</name>
    <name type="common">Giant reed</name>
    <name type="synonym">Donax arundinaceus</name>
    <dbReference type="NCBI Taxonomy" id="35708"/>
    <lineage>
        <taxon>Eukaryota</taxon>
        <taxon>Viridiplantae</taxon>
        <taxon>Streptophyta</taxon>
        <taxon>Embryophyta</taxon>
        <taxon>Tracheophyta</taxon>
        <taxon>Spermatophyta</taxon>
        <taxon>Magnoliopsida</taxon>
        <taxon>Liliopsida</taxon>
        <taxon>Poales</taxon>
        <taxon>Poaceae</taxon>
        <taxon>PACMAD clade</taxon>
        <taxon>Arundinoideae</taxon>
        <taxon>Arundineae</taxon>
        <taxon>Arundo</taxon>
    </lineage>
</organism>
<sequence length="62" mass="7135">MLKPHKVSTLIFKLLVIIKSWMLIIKLLHSDLFPIVEYSLVNHSIPAITNYVILGKLICNTF</sequence>
<dbReference type="AlphaFoldDB" id="A0A0A9FCK6"/>
<dbReference type="EMBL" id="GBRH01187829">
    <property type="protein sequence ID" value="JAE10067.1"/>
    <property type="molecule type" value="Transcribed_RNA"/>
</dbReference>
<evidence type="ECO:0000313" key="2">
    <source>
        <dbReference type="EMBL" id="JAE10067.1"/>
    </source>
</evidence>
<protein>
    <submittedName>
        <fullName evidence="2">Uncharacterized protein</fullName>
    </submittedName>
</protein>
<proteinExistence type="predicted"/>
<keyword evidence="1" id="KW-1133">Transmembrane helix</keyword>
<name>A0A0A9FCK6_ARUDO</name>
<accession>A0A0A9FCK6</accession>
<evidence type="ECO:0000256" key="1">
    <source>
        <dbReference type="SAM" id="Phobius"/>
    </source>
</evidence>